<evidence type="ECO:0000256" key="2">
    <source>
        <dbReference type="ARBA" id="ARBA00022723"/>
    </source>
</evidence>
<evidence type="ECO:0000256" key="6">
    <source>
        <dbReference type="ARBA" id="ARBA00023118"/>
    </source>
</evidence>
<evidence type="ECO:0000256" key="3">
    <source>
        <dbReference type="ARBA" id="ARBA00022759"/>
    </source>
</evidence>
<evidence type="ECO:0000256" key="8">
    <source>
        <dbReference type="ARBA" id="ARBA00023211"/>
    </source>
</evidence>
<dbReference type="GO" id="GO:0046872">
    <property type="term" value="F:metal ion binding"/>
    <property type="evidence" value="ECO:0007669"/>
    <property type="project" value="UniProtKB-UniRule"/>
</dbReference>
<name>K9AVG3_9STAP</name>
<dbReference type="Pfam" id="PF01867">
    <property type="entry name" value="Cas_Cas1"/>
    <property type="match status" value="1"/>
</dbReference>
<dbReference type="PANTHER" id="PTHR34353">
    <property type="entry name" value="CRISPR-ASSOCIATED ENDONUCLEASE CAS1 1"/>
    <property type="match status" value="1"/>
</dbReference>
<comment type="subunit">
    <text evidence="9 10">Homodimer, forms a heterotetramer with a Cas2 homodimer.</text>
</comment>
<comment type="similarity">
    <text evidence="10">Belongs to the CRISPR-associated endonuclease Cas1 family.</text>
</comment>
<dbReference type="OrthoDB" id="9803119at2"/>
<evidence type="ECO:0000256" key="1">
    <source>
        <dbReference type="ARBA" id="ARBA00022722"/>
    </source>
</evidence>
<dbReference type="PATRIC" id="fig|1229783.3.peg.521"/>
<evidence type="ECO:0000313" key="11">
    <source>
        <dbReference type="EMBL" id="EKU50116.1"/>
    </source>
</evidence>
<dbReference type="InterPro" id="IPR019855">
    <property type="entry name" value="CRISPR-assoc_Cas1_NMENI"/>
</dbReference>
<feature type="binding site" evidence="10">
    <location>
        <position position="149"/>
    </location>
    <ligand>
        <name>Mn(2+)</name>
        <dbReference type="ChEBI" id="CHEBI:29035"/>
    </ligand>
</feature>
<dbReference type="InterPro" id="IPR042206">
    <property type="entry name" value="CRISPR-assoc_Cas1_C"/>
</dbReference>
<keyword evidence="2 10" id="KW-0479">Metal-binding</keyword>
<dbReference type="NCBIfam" id="TIGR00287">
    <property type="entry name" value="cas1"/>
    <property type="match status" value="1"/>
</dbReference>
<dbReference type="AlphaFoldDB" id="K9AVG3"/>
<protein>
    <recommendedName>
        <fullName evidence="10">CRISPR-associated endonuclease Cas1</fullName>
        <ecNumber evidence="10">3.1.-.-</ecNumber>
    </recommendedName>
</protein>
<keyword evidence="4 10" id="KW-0378">Hydrolase</keyword>
<evidence type="ECO:0000256" key="10">
    <source>
        <dbReference type="HAMAP-Rule" id="MF_01470"/>
    </source>
</evidence>
<keyword evidence="6 10" id="KW-0051">Antiviral defense</keyword>
<keyword evidence="12" id="KW-1185">Reference proteome</keyword>
<feature type="binding site" evidence="10">
    <location>
        <position position="220"/>
    </location>
    <ligand>
        <name>Mn(2+)</name>
        <dbReference type="ChEBI" id="CHEBI:29035"/>
    </ligand>
</feature>
<dbReference type="GO" id="GO:0016787">
    <property type="term" value="F:hydrolase activity"/>
    <property type="evidence" value="ECO:0007669"/>
    <property type="project" value="UniProtKB-KW"/>
</dbReference>
<dbReference type="InterPro" id="IPR050646">
    <property type="entry name" value="Cas1"/>
</dbReference>
<dbReference type="Proteomes" id="UP000009885">
    <property type="component" value="Unassembled WGS sequence"/>
</dbReference>
<keyword evidence="3 10" id="KW-0255">Endonuclease</keyword>
<dbReference type="GO" id="GO:0051607">
    <property type="term" value="P:defense response to virus"/>
    <property type="evidence" value="ECO:0007669"/>
    <property type="project" value="UniProtKB-UniRule"/>
</dbReference>
<keyword evidence="5 10" id="KW-0460">Magnesium</keyword>
<sequence>MAWRIVYASEVDRLALSMNNLKIVKGDLEVKVPLRDIFALIIEDLTVSITARLLVELSDYNVLVIFCNQQHLPECQLQPINGHFTQYHQMKEQLSWPQNRKDELWYYIIERKISNQIECMRKLKIESERIIKMRQILSQLSIKDEFNIEGQAAKYYFNSFFKNYKRDRDDLIENMVLNYGYTVLNAVIARTIVAKGLIPAIGIHHIGGRNHFNLASDIIEVFRPLVDLYLLQHPPEEGFMTKSYRLELVNLMHARILIDGKNQTVIQAIEIMVQSIIEFFRSGKYETLKMPSLKKVSFYEL</sequence>
<organism evidence="11 12">
    <name type="scientific">Staphylococcus massiliensis S46</name>
    <dbReference type="NCBI Taxonomy" id="1229783"/>
    <lineage>
        <taxon>Bacteria</taxon>
        <taxon>Bacillati</taxon>
        <taxon>Bacillota</taxon>
        <taxon>Bacilli</taxon>
        <taxon>Bacillales</taxon>
        <taxon>Staphylococcaceae</taxon>
        <taxon>Staphylococcus</taxon>
    </lineage>
</organism>
<accession>K9AVG3</accession>
<dbReference type="Gene3D" id="1.20.120.920">
    <property type="entry name" value="CRISPR-associated endonuclease Cas1, C-terminal domain"/>
    <property type="match status" value="1"/>
</dbReference>
<evidence type="ECO:0000256" key="9">
    <source>
        <dbReference type="ARBA" id="ARBA00038592"/>
    </source>
</evidence>
<evidence type="ECO:0000313" key="12">
    <source>
        <dbReference type="Proteomes" id="UP000009885"/>
    </source>
</evidence>
<evidence type="ECO:0000256" key="7">
    <source>
        <dbReference type="ARBA" id="ARBA00023125"/>
    </source>
</evidence>
<proteinExistence type="inferred from homology"/>
<dbReference type="PANTHER" id="PTHR34353:SF2">
    <property type="entry name" value="CRISPR-ASSOCIATED ENDONUCLEASE CAS1 1"/>
    <property type="match status" value="1"/>
</dbReference>
<comment type="caution">
    <text evidence="11">The sequence shown here is derived from an EMBL/GenBank/DDBJ whole genome shotgun (WGS) entry which is preliminary data.</text>
</comment>
<dbReference type="eggNOG" id="COG1518">
    <property type="taxonomic scope" value="Bacteria"/>
</dbReference>
<dbReference type="STRING" id="1229783.C273_02568"/>
<keyword evidence="1 10" id="KW-0540">Nuclease</keyword>
<evidence type="ECO:0000256" key="4">
    <source>
        <dbReference type="ARBA" id="ARBA00022801"/>
    </source>
</evidence>
<dbReference type="EMBL" id="AMSQ01000003">
    <property type="protein sequence ID" value="EKU50116.1"/>
    <property type="molecule type" value="Genomic_DNA"/>
</dbReference>
<keyword evidence="7 10" id="KW-0238">DNA-binding</keyword>
<keyword evidence="8 10" id="KW-0464">Manganese</keyword>
<comment type="function">
    <text evidence="10">CRISPR (clustered regularly interspaced short palindromic repeat), is an adaptive immune system that provides protection against mobile genetic elements (viruses, transposable elements and conjugative plasmids). CRISPR clusters contain spacers, sequences complementary to antecedent mobile elements, and target invading nucleic acids. CRISPR clusters are transcribed and processed into CRISPR RNA (crRNA). Acts as a dsDNA endonuclease. Involved in the integration of spacer DNA into the CRISPR cassette.</text>
</comment>
<evidence type="ECO:0000256" key="5">
    <source>
        <dbReference type="ARBA" id="ARBA00022842"/>
    </source>
</evidence>
<reference evidence="11 12" key="1">
    <citation type="journal article" date="2013" name="Genome Announc.">
        <title>Genome Sequence of Staphylococcus massiliensis Strain S46, Isolated from the Surface of Healthy Human Skin.</title>
        <authorList>
            <person name="Srivastav R."/>
            <person name="Singh A."/>
            <person name="Jangir P.K."/>
            <person name="Kumari C."/>
            <person name="Muduli S."/>
            <person name="Sharma R."/>
        </authorList>
    </citation>
    <scope>NUCLEOTIDE SEQUENCE [LARGE SCALE GENOMIC DNA]</scope>
    <source>
        <strain evidence="11 12">S46</strain>
    </source>
</reference>
<dbReference type="GO" id="GO:0043571">
    <property type="term" value="P:maintenance of CRISPR repeat elements"/>
    <property type="evidence" value="ECO:0007669"/>
    <property type="project" value="UniProtKB-UniRule"/>
</dbReference>
<dbReference type="NCBIfam" id="TIGR03639">
    <property type="entry name" value="cas1_NMENI"/>
    <property type="match status" value="1"/>
</dbReference>
<comment type="cofactor">
    <cofactor evidence="10">
        <name>Mg(2+)</name>
        <dbReference type="ChEBI" id="CHEBI:18420"/>
    </cofactor>
    <cofactor evidence="10">
        <name>Mn(2+)</name>
        <dbReference type="ChEBI" id="CHEBI:29035"/>
    </cofactor>
</comment>
<dbReference type="HAMAP" id="MF_01470">
    <property type="entry name" value="Cas1"/>
    <property type="match status" value="1"/>
</dbReference>
<dbReference type="EC" id="3.1.-.-" evidence="10"/>
<dbReference type="RefSeq" id="WP_009382353.1">
    <property type="nucleotide sequence ID" value="NZ_AMSQ01000003.1"/>
</dbReference>
<gene>
    <name evidence="10" type="primary">cas1</name>
    <name evidence="11" type="ORF">C273_02568</name>
</gene>
<dbReference type="InterPro" id="IPR002729">
    <property type="entry name" value="CRISPR-assoc_Cas1"/>
</dbReference>
<dbReference type="GO" id="GO:0003677">
    <property type="term" value="F:DNA binding"/>
    <property type="evidence" value="ECO:0007669"/>
    <property type="project" value="UniProtKB-KW"/>
</dbReference>
<feature type="binding site" evidence="10">
    <location>
        <position position="205"/>
    </location>
    <ligand>
        <name>Mn(2+)</name>
        <dbReference type="ChEBI" id="CHEBI:29035"/>
    </ligand>
</feature>
<dbReference type="GO" id="GO:0004520">
    <property type="term" value="F:DNA endonuclease activity"/>
    <property type="evidence" value="ECO:0007669"/>
    <property type="project" value="InterPro"/>
</dbReference>